<evidence type="ECO:0000256" key="3">
    <source>
        <dbReference type="ARBA" id="ARBA00038471"/>
    </source>
</evidence>
<proteinExistence type="inferred from homology"/>
<gene>
    <name evidence="6" type="ORF">BUALT_Bualt07G0005200</name>
</gene>
<dbReference type="CDD" id="cd14859">
    <property type="entry name" value="PMEI_like"/>
    <property type="match status" value="1"/>
</dbReference>
<dbReference type="InterPro" id="IPR006501">
    <property type="entry name" value="Pectinesterase_inhib_dom"/>
</dbReference>
<evidence type="ECO:0000313" key="7">
    <source>
        <dbReference type="Proteomes" id="UP000826271"/>
    </source>
</evidence>
<reference evidence="6" key="1">
    <citation type="submission" date="2019-10" db="EMBL/GenBank/DDBJ databases">
        <authorList>
            <person name="Zhang R."/>
            <person name="Pan Y."/>
            <person name="Wang J."/>
            <person name="Ma R."/>
            <person name="Yu S."/>
        </authorList>
    </citation>
    <scope>NUCLEOTIDE SEQUENCE</scope>
    <source>
        <strain evidence="6">LA-IB0</strain>
        <tissue evidence="6">Leaf</tissue>
    </source>
</reference>
<feature type="domain" description="Pectinesterase inhibitor" evidence="5">
    <location>
        <begin position="29"/>
        <end position="177"/>
    </location>
</feature>
<organism evidence="6 7">
    <name type="scientific">Buddleja alternifolia</name>
    <dbReference type="NCBI Taxonomy" id="168488"/>
    <lineage>
        <taxon>Eukaryota</taxon>
        <taxon>Viridiplantae</taxon>
        <taxon>Streptophyta</taxon>
        <taxon>Embryophyta</taxon>
        <taxon>Tracheophyta</taxon>
        <taxon>Spermatophyta</taxon>
        <taxon>Magnoliopsida</taxon>
        <taxon>eudicotyledons</taxon>
        <taxon>Gunneridae</taxon>
        <taxon>Pentapetalae</taxon>
        <taxon>asterids</taxon>
        <taxon>lamiids</taxon>
        <taxon>Lamiales</taxon>
        <taxon>Scrophulariaceae</taxon>
        <taxon>Buddlejeae</taxon>
        <taxon>Buddleja</taxon>
    </lineage>
</organism>
<dbReference type="SUPFAM" id="SSF101148">
    <property type="entry name" value="Plant invertase/pectin methylesterase inhibitor"/>
    <property type="match status" value="1"/>
</dbReference>
<keyword evidence="2" id="KW-1015">Disulfide bond</keyword>
<feature type="signal peptide" evidence="4">
    <location>
        <begin position="1"/>
        <end position="24"/>
    </location>
</feature>
<evidence type="ECO:0000313" key="6">
    <source>
        <dbReference type="EMBL" id="KAG8378628.1"/>
    </source>
</evidence>
<evidence type="ECO:0000256" key="4">
    <source>
        <dbReference type="SAM" id="SignalP"/>
    </source>
</evidence>
<evidence type="ECO:0000259" key="5">
    <source>
        <dbReference type="SMART" id="SM00856"/>
    </source>
</evidence>
<dbReference type="PANTHER" id="PTHR36710:SF18">
    <property type="entry name" value="PECTINESTERASE INHIBITOR 5-RELATED"/>
    <property type="match status" value="1"/>
</dbReference>
<dbReference type="PANTHER" id="PTHR36710">
    <property type="entry name" value="PECTINESTERASE INHIBITOR-LIKE"/>
    <property type="match status" value="1"/>
</dbReference>
<keyword evidence="7" id="KW-1185">Reference proteome</keyword>
<dbReference type="Proteomes" id="UP000826271">
    <property type="component" value="Unassembled WGS sequence"/>
</dbReference>
<evidence type="ECO:0000256" key="1">
    <source>
        <dbReference type="ARBA" id="ARBA00022729"/>
    </source>
</evidence>
<sequence length="182" mass="20502">MLNFGFVPLLISIISLSCFLPSKPFSVAQGDDLIIHVCKITNDFVFCNDTIYSDTRAIYARTNRLILSYIAIQKTLNNTIDTKDVYLPSEIKSIEAGGGDPNILQGFKNCFGNYDGVNRRLADMLDELDSVMNYDFDKLSLEIECQVRACEKGFNGRSPMTKRNDNLIRLANICYAVALLYK</sequence>
<dbReference type="GO" id="GO:0004857">
    <property type="term" value="F:enzyme inhibitor activity"/>
    <property type="evidence" value="ECO:0007669"/>
    <property type="project" value="InterPro"/>
</dbReference>
<accession>A0AAV6X879</accession>
<dbReference type="EMBL" id="WHWC01000007">
    <property type="protein sequence ID" value="KAG8378628.1"/>
    <property type="molecule type" value="Genomic_DNA"/>
</dbReference>
<dbReference type="InterPro" id="IPR035513">
    <property type="entry name" value="Invertase/methylesterase_inhib"/>
</dbReference>
<comment type="similarity">
    <text evidence="3">Belongs to the PMEI family.</text>
</comment>
<dbReference type="NCBIfam" id="TIGR01614">
    <property type="entry name" value="PME_inhib"/>
    <property type="match status" value="1"/>
</dbReference>
<dbReference type="InterPro" id="IPR052421">
    <property type="entry name" value="PCW_Enzyme_Inhibitor"/>
</dbReference>
<feature type="chain" id="PRO_5043540751" description="Pectinesterase inhibitor domain-containing protein" evidence="4">
    <location>
        <begin position="25"/>
        <end position="182"/>
    </location>
</feature>
<dbReference type="AlphaFoldDB" id="A0AAV6X879"/>
<comment type="caution">
    <text evidence="6">The sequence shown here is derived from an EMBL/GenBank/DDBJ whole genome shotgun (WGS) entry which is preliminary data.</text>
</comment>
<dbReference type="Gene3D" id="1.20.140.40">
    <property type="entry name" value="Invertase/pectin methylesterase inhibitor family protein"/>
    <property type="match status" value="1"/>
</dbReference>
<name>A0AAV6X879_9LAMI</name>
<dbReference type="Pfam" id="PF04043">
    <property type="entry name" value="PMEI"/>
    <property type="match status" value="1"/>
</dbReference>
<dbReference type="SMART" id="SM00856">
    <property type="entry name" value="PMEI"/>
    <property type="match status" value="1"/>
</dbReference>
<protein>
    <recommendedName>
        <fullName evidence="5">Pectinesterase inhibitor domain-containing protein</fullName>
    </recommendedName>
</protein>
<evidence type="ECO:0000256" key="2">
    <source>
        <dbReference type="ARBA" id="ARBA00023157"/>
    </source>
</evidence>
<keyword evidence="1 4" id="KW-0732">Signal</keyword>